<dbReference type="OrthoDB" id="2680392at2759"/>
<gene>
    <name evidence="2" type="ORF">HD556DRAFT_623897</name>
</gene>
<accession>A0A9P7ALD9</accession>
<dbReference type="EMBL" id="JABBWE010000040">
    <property type="protein sequence ID" value="KAG1791850.1"/>
    <property type="molecule type" value="Genomic_DNA"/>
</dbReference>
<sequence>MQLSVLFTALVSFVILAAASPVAPGAISKRSFKRENLDINFERHLPKTGLDDSDLRLGQRLQDIRRGEVLIR</sequence>
<feature type="chain" id="PRO_5040435277" evidence="1">
    <location>
        <begin position="20"/>
        <end position="72"/>
    </location>
</feature>
<dbReference type="RefSeq" id="XP_041158588.1">
    <property type="nucleotide sequence ID" value="XM_041311119.1"/>
</dbReference>
<protein>
    <submittedName>
        <fullName evidence="2">Uncharacterized protein</fullName>
    </submittedName>
</protein>
<dbReference type="Proteomes" id="UP000719766">
    <property type="component" value="Unassembled WGS sequence"/>
</dbReference>
<organism evidence="2 3">
    <name type="scientific">Suillus plorans</name>
    <dbReference type="NCBI Taxonomy" id="116603"/>
    <lineage>
        <taxon>Eukaryota</taxon>
        <taxon>Fungi</taxon>
        <taxon>Dikarya</taxon>
        <taxon>Basidiomycota</taxon>
        <taxon>Agaricomycotina</taxon>
        <taxon>Agaricomycetes</taxon>
        <taxon>Agaricomycetidae</taxon>
        <taxon>Boletales</taxon>
        <taxon>Suillineae</taxon>
        <taxon>Suillaceae</taxon>
        <taxon>Suillus</taxon>
    </lineage>
</organism>
<dbReference type="GeneID" id="64604883"/>
<keyword evidence="1" id="KW-0732">Signal</keyword>
<dbReference type="AlphaFoldDB" id="A0A9P7ALD9"/>
<evidence type="ECO:0000313" key="3">
    <source>
        <dbReference type="Proteomes" id="UP000719766"/>
    </source>
</evidence>
<proteinExistence type="predicted"/>
<comment type="caution">
    <text evidence="2">The sequence shown here is derived from an EMBL/GenBank/DDBJ whole genome shotgun (WGS) entry which is preliminary data.</text>
</comment>
<keyword evidence="3" id="KW-1185">Reference proteome</keyword>
<name>A0A9P7ALD9_9AGAM</name>
<reference evidence="2" key="1">
    <citation type="journal article" date="2020" name="New Phytol.">
        <title>Comparative genomics reveals dynamic genome evolution in host specialist ectomycorrhizal fungi.</title>
        <authorList>
            <person name="Lofgren L.A."/>
            <person name="Nguyen N.H."/>
            <person name="Vilgalys R."/>
            <person name="Ruytinx J."/>
            <person name="Liao H.L."/>
            <person name="Branco S."/>
            <person name="Kuo A."/>
            <person name="LaButti K."/>
            <person name="Lipzen A."/>
            <person name="Andreopoulos W."/>
            <person name="Pangilinan J."/>
            <person name="Riley R."/>
            <person name="Hundley H."/>
            <person name="Na H."/>
            <person name="Barry K."/>
            <person name="Grigoriev I.V."/>
            <person name="Stajich J.E."/>
            <person name="Kennedy P.G."/>
        </authorList>
    </citation>
    <scope>NUCLEOTIDE SEQUENCE</scope>
    <source>
        <strain evidence="2">S12</strain>
    </source>
</reference>
<feature type="signal peptide" evidence="1">
    <location>
        <begin position="1"/>
        <end position="19"/>
    </location>
</feature>
<evidence type="ECO:0000256" key="1">
    <source>
        <dbReference type="SAM" id="SignalP"/>
    </source>
</evidence>
<evidence type="ECO:0000313" key="2">
    <source>
        <dbReference type="EMBL" id="KAG1791850.1"/>
    </source>
</evidence>